<organism evidence="1">
    <name type="scientific">marine sediment metagenome</name>
    <dbReference type="NCBI Taxonomy" id="412755"/>
    <lineage>
        <taxon>unclassified sequences</taxon>
        <taxon>metagenomes</taxon>
        <taxon>ecological metagenomes</taxon>
    </lineage>
</organism>
<sequence length="120" mass="13704">MAIACKNSLSREQIGIGEALERIKKGCEPDHTTEEFTWGLLASMCEVKDSEAYGLIVRLEPWAQSHRICEEEYVLDSRGPDEYDMAAKRYMLQAIEHLLRVFTNRHQELAVTVTGREMTG</sequence>
<accession>A0A0F9RJ81</accession>
<name>A0A0F9RJ81_9ZZZZ</name>
<dbReference type="AlphaFoldDB" id="A0A0F9RJ81"/>
<evidence type="ECO:0000313" key="1">
    <source>
        <dbReference type="EMBL" id="KKN17273.1"/>
    </source>
</evidence>
<dbReference type="EMBL" id="LAZR01003539">
    <property type="protein sequence ID" value="KKN17273.1"/>
    <property type="molecule type" value="Genomic_DNA"/>
</dbReference>
<comment type="caution">
    <text evidence="1">The sequence shown here is derived from an EMBL/GenBank/DDBJ whole genome shotgun (WGS) entry which is preliminary data.</text>
</comment>
<gene>
    <name evidence="1" type="ORF">LCGC14_0967520</name>
</gene>
<protein>
    <submittedName>
        <fullName evidence="1">Uncharacterized protein</fullName>
    </submittedName>
</protein>
<reference evidence="1" key="1">
    <citation type="journal article" date="2015" name="Nature">
        <title>Complex archaea that bridge the gap between prokaryotes and eukaryotes.</title>
        <authorList>
            <person name="Spang A."/>
            <person name="Saw J.H."/>
            <person name="Jorgensen S.L."/>
            <person name="Zaremba-Niedzwiedzka K."/>
            <person name="Martijn J."/>
            <person name="Lind A.E."/>
            <person name="van Eijk R."/>
            <person name="Schleper C."/>
            <person name="Guy L."/>
            <person name="Ettema T.J."/>
        </authorList>
    </citation>
    <scope>NUCLEOTIDE SEQUENCE</scope>
</reference>
<proteinExistence type="predicted"/>